<keyword evidence="1" id="KW-0175">Coiled coil</keyword>
<accession>A0A7J8CWU2</accession>
<feature type="coiled-coil region" evidence="1">
    <location>
        <begin position="70"/>
        <end position="151"/>
    </location>
</feature>
<dbReference type="Proteomes" id="UP000550707">
    <property type="component" value="Unassembled WGS sequence"/>
</dbReference>
<comment type="caution">
    <text evidence="3">The sequence shown here is derived from an EMBL/GenBank/DDBJ whole genome shotgun (WGS) entry which is preliminary data.</text>
</comment>
<protein>
    <submittedName>
        <fullName evidence="3">Centrosomal protein 112</fullName>
    </submittedName>
</protein>
<reference evidence="3 4" key="1">
    <citation type="journal article" date="2020" name="Nature">
        <title>Six reference-quality genomes reveal evolution of bat adaptations.</title>
        <authorList>
            <person name="Jebb D."/>
            <person name="Huang Z."/>
            <person name="Pippel M."/>
            <person name="Hughes G.M."/>
            <person name="Lavrichenko K."/>
            <person name="Devanna P."/>
            <person name="Winkler S."/>
            <person name="Jermiin L.S."/>
            <person name="Skirmuntt E.C."/>
            <person name="Katzourakis A."/>
            <person name="Burkitt-Gray L."/>
            <person name="Ray D.A."/>
            <person name="Sullivan K.A.M."/>
            <person name="Roscito J.G."/>
            <person name="Kirilenko B.M."/>
            <person name="Davalos L.M."/>
            <person name="Corthals A.P."/>
            <person name="Power M.L."/>
            <person name="Jones G."/>
            <person name="Ransome R.D."/>
            <person name="Dechmann D.K.N."/>
            <person name="Locatelli A.G."/>
            <person name="Puechmaille S.J."/>
            <person name="Fedrigo O."/>
            <person name="Jarvis E.D."/>
            <person name="Hiller M."/>
            <person name="Vernes S.C."/>
            <person name="Myers E.W."/>
            <person name="Teeling E.C."/>
        </authorList>
    </citation>
    <scope>NUCLEOTIDE SEQUENCE [LARGE SCALE GENOMIC DNA]</scope>
    <source>
        <strain evidence="3">MMolMol1</strain>
        <tissue evidence="3">Muscle</tissue>
    </source>
</reference>
<name>A0A7J8CWU2_MOLMO</name>
<dbReference type="PANTHER" id="PTHR18871:SF2">
    <property type="entry name" value="CENTROSOMAL PROTEIN OF 112 KDA"/>
    <property type="match status" value="1"/>
</dbReference>
<evidence type="ECO:0000256" key="2">
    <source>
        <dbReference type="SAM" id="MobiDB-lite"/>
    </source>
</evidence>
<dbReference type="AlphaFoldDB" id="A0A7J8CWU2"/>
<dbReference type="InterPro" id="IPR055310">
    <property type="entry name" value="CEP112"/>
</dbReference>
<dbReference type="EMBL" id="JACASF010000019">
    <property type="protein sequence ID" value="KAF6415310.1"/>
    <property type="molecule type" value="Genomic_DNA"/>
</dbReference>
<proteinExistence type="predicted"/>
<feature type="region of interest" description="Disordered" evidence="2">
    <location>
        <begin position="1"/>
        <end position="51"/>
    </location>
</feature>
<keyword evidence="4" id="KW-1185">Reference proteome</keyword>
<evidence type="ECO:0000313" key="3">
    <source>
        <dbReference type="EMBL" id="KAF6415310.1"/>
    </source>
</evidence>
<organism evidence="3 4">
    <name type="scientific">Molossus molossus</name>
    <name type="common">Pallas' mastiff bat</name>
    <name type="synonym">Vespertilio molossus</name>
    <dbReference type="NCBI Taxonomy" id="27622"/>
    <lineage>
        <taxon>Eukaryota</taxon>
        <taxon>Metazoa</taxon>
        <taxon>Chordata</taxon>
        <taxon>Craniata</taxon>
        <taxon>Vertebrata</taxon>
        <taxon>Euteleostomi</taxon>
        <taxon>Mammalia</taxon>
        <taxon>Eutheria</taxon>
        <taxon>Laurasiatheria</taxon>
        <taxon>Chiroptera</taxon>
        <taxon>Yangochiroptera</taxon>
        <taxon>Molossidae</taxon>
        <taxon>Molossus</taxon>
    </lineage>
</organism>
<sequence length="201" mass="22742">MWTPLTLDYSSPKESQAPGLTRIKGGNGNGPETQQAGSLRPLRDTGPSGLKEKMANSRLKQIEKEYTQKLAKSSQTIAELQTAISSLKEESSRQQLAAERRLQDVTQKFEDEKKQLIRDNDRAIKALHSELENRANQVRCAEKKLQHKELEAQEQLFPRQYSPGRLVHQGNQEKPEPAPAHDATVFLFFLSNSFPASLRYD</sequence>
<gene>
    <name evidence="3" type="ORF">HJG59_002682</name>
</gene>
<evidence type="ECO:0000313" key="4">
    <source>
        <dbReference type="Proteomes" id="UP000550707"/>
    </source>
</evidence>
<evidence type="ECO:0000256" key="1">
    <source>
        <dbReference type="SAM" id="Coils"/>
    </source>
</evidence>
<dbReference type="PANTHER" id="PTHR18871">
    <property type="entry name" value="CENTROSOMAL PROTEIN OF 112 KDA"/>
    <property type="match status" value="1"/>
</dbReference>
<feature type="region of interest" description="Disordered" evidence="2">
    <location>
        <begin position="153"/>
        <end position="179"/>
    </location>
</feature>